<dbReference type="Pfam" id="PF00328">
    <property type="entry name" value="His_Phos_2"/>
    <property type="match status" value="1"/>
</dbReference>
<evidence type="ECO:0000256" key="2">
    <source>
        <dbReference type="ARBA" id="ARBA00022801"/>
    </source>
</evidence>
<keyword evidence="2" id="KW-0378">Hydrolase</keyword>
<comment type="caution">
    <text evidence="4">The sequence shown here is derived from an EMBL/GenBank/DDBJ whole genome shotgun (WGS) entry which is preliminary data.</text>
</comment>
<feature type="transmembrane region" description="Helical" evidence="3">
    <location>
        <begin position="420"/>
        <end position="443"/>
    </location>
</feature>
<name>A0ABQ5K332_9EUKA</name>
<reference evidence="4" key="1">
    <citation type="submission" date="2022-03" db="EMBL/GenBank/DDBJ databases">
        <title>Draft genome sequence of Aduncisulcus paluster, a free-living microaerophilic Fornicata.</title>
        <authorList>
            <person name="Yuyama I."/>
            <person name="Kume K."/>
            <person name="Tamura T."/>
            <person name="Inagaki Y."/>
            <person name="Hashimoto T."/>
        </authorList>
    </citation>
    <scope>NUCLEOTIDE SEQUENCE</scope>
    <source>
        <strain evidence="4">NY0171</strain>
    </source>
</reference>
<dbReference type="Proteomes" id="UP001057375">
    <property type="component" value="Unassembled WGS sequence"/>
</dbReference>
<dbReference type="SUPFAM" id="SSF53254">
    <property type="entry name" value="Phosphoglycerate mutase-like"/>
    <property type="match status" value="1"/>
</dbReference>
<dbReference type="EMBL" id="BQXS01012679">
    <property type="protein sequence ID" value="GKT26798.1"/>
    <property type="molecule type" value="Genomic_DNA"/>
</dbReference>
<dbReference type="PANTHER" id="PTHR11567">
    <property type="entry name" value="ACID PHOSPHATASE-RELATED"/>
    <property type="match status" value="1"/>
</dbReference>
<evidence type="ECO:0000256" key="1">
    <source>
        <dbReference type="ARBA" id="ARBA00005375"/>
    </source>
</evidence>
<evidence type="ECO:0000313" key="4">
    <source>
        <dbReference type="EMBL" id="GKT26798.1"/>
    </source>
</evidence>
<keyword evidence="5" id="KW-1185">Reference proteome</keyword>
<keyword evidence="3" id="KW-1133">Transmembrane helix</keyword>
<keyword evidence="3" id="KW-0472">Membrane</keyword>
<sequence>MMPNQDYKLHHVSLLLNQGFSSPLFDLSTDPFFENWQKGPRTHGMLTEKGKSTIYDLGMAYKALYFEELDVISQDFDNDDISIMAVGNERGVMSGQSFMQGFYPLNDSSPLDSRVIVTPILSSSPSDDCVLMPYYSCNSAQKNFESIQLTEEWLEMEQREGSFLQSISNIFSVSPPISLATINQIYNPISSDIDEFGKMEVLDTLGLSDEDWDRLSSDYRFVVQQMYPISNPMAQLLGSQGLKRILADIDGFISGKDVSKDFSKMHFYFGNPESFLSLFSVLGVRDISTPVPASLLEFNLFKLVESSSEEFDEEYMDIVSRTKGTDPDDGWVVTVVYNGYYLTTGSIDDFANNACVDADTIVERSKPSNCPGADGILSPGNYSLTLFRLFVDSLPNESEWRSLCSSDSAPIPLRDIPTEMTWWACMLITVAVLAVIIGGIVFISRWVHSSNRRQVIQKEYTSIADDKSIVTV</sequence>
<evidence type="ECO:0000313" key="5">
    <source>
        <dbReference type="Proteomes" id="UP001057375"/>
    </source>
</evidence>
<dbReference type="InterPro" id="IPR029033">
    <property type="entry name" value="His_PPase_superfam"/>
</dbReference>
<keyword evidence="3" id="KW-0812">Transmembrane</keyword>
<dbReference type="InterPro" id="IPR050645">
    <property type="entry name" value="Histidine_acid_phosphatase"/>
</dbReference>
<organism evidence="4 5">
    <name type="scientific">Aduncisulcus paluster</name>
    <dbReference type="NCBI Taxonomy" id="2918883"/>
    <lineage>
        <taxon>Eukaryota</taxon>
        <taxon>Metamonada</taxon>
        <taxon>Carpediemonas-like organisms</taxon>
        <taxon>Aduncisulcus</taxon>
    </lineage>
</organism>
<proteinExistence type="inferred from homology"/>
<dbReference type="PANTHER" id="PTHR11567:SF110">
    <property type="entry name" value="2-PHOSPHOXYLOSE PHOSPHATASE 1"/>
    <property type="match status" value="1"/>
</dbReference>
<evidence type="ECO:0000256" key="3">
    <source>
        <dbReference type="SAM" id="Phobius"/>
    </source>
</evidence>
<protein>
    <submittedName>
        <fullName evidence="4">Histidine phosphatase superfamily, clade-2 like protein</fullName>
    </submittedName>
</protein>
<comment type="similarity">
    <text evidence="1">Belongs to the histidine acid phosphatase family.</text>
</comment>
<gene>
    <name evidence="4" type="ORF">ADUPG1_013483</name>
</gene>
<dbReference type="InterPro" id="IPR000560">
    <property type="entry name" value="His_Pase_clade-2"/>
</dbReference>
<accession>A0ABQ5K332</accession>
<dbReference type="Gene3D" id="3.40.50.1240">
    <property type="entry name" value="Phosphoglycerate mutase-like"/>
    <property type="match status" value="1"/>
</dbReference>